<accession>A0ABQ3R477</accession>
<protein>
    <submittedName>
        <fullName evidence="2">Uncharacterized protein</fullName>
    </submittedName>
</protein>
<feature type="region of interest" description="Disordered" evidence="1">
    <location>
        <begin position="1"/>
        <end position="126"/>
    </location>
</feature>
<dbReference type="EMBL" id="BNEA01000001">
    <property type="protein sequence ID" value="GHI50646.1"/>
    <property type="molecule type" value="Genomic_DNA"/>
</dbReference>
<comment type="caution">
    <text evidence="2">The sequence shown here is derived from an EMBL/GenBank/DDBJ whole genome shotgun (WGS) entry which is preliminary data.</text>
</comment>
<reference evidence="3" key="1">
    <citation type="submission" date="2023-07" db="EMBL/GenBank/DDBJ databases">
        <title>Whole genome shotgun sequence of Streptomyces achromogenes subsp. rubradiris NBRC 14000.</title>
        <authorList>
            <person name="Komaki H."/>
            <person name="Tamura T."/>
        </authorList>
    </citation>
    <scope>NUCLEOTIDE SEQUENCE [LARGE SCALE GENOMIC DNA]</scope>
    <source>
        <strain evidence="3">NBRC 14000</strain>
    </source>
</reference>
<dbReference type="Proteomes" id="UP000646738">
    <property type="component" value="Unassembled WGS sequence"/>
</dbReference>
<name>A0ABQ3R477_STRRR</name>
<organism evidence="2 3">
    <name type="scientific">Streptomyces rubradiris</name>
    <name type="common">Streptomyces achromogenes subsp. rubradiris</name>
    <dbReference type="NCBI Taxonomy" id="285531"/>
    <lineage>
        <taxon>Bacteria</taxon>
        <taxon>Bacillati</taxon>
        <taxon>Actinomycetota</taxon>
        <taxon>Actinomycetes</taxon>
        <taxon>Kitasatosporales</taxon>
        <taxon>Streptomycetaceae</taxon>
        <taxon>Streptomyces</taxon>
    </lineage>
</organism>
<keyword evidence="3" id="KW-1185">Reference proteome</keyword>
<sequence>MDLIPPCAGRATPAHRCAAAVPGAPRADELTATNGVSGRRERPSDRTATPHPRPGPLMASGPVHPGHLARCETDFADPPPRRPVRGPETRPSALGPRRVRPPSDPGRAGRRVVGPYGRVPGEEEAA</sequence>
<evidence type="ECO:0000313" key="2">
    <source>
        <dbReference type="EMBL" id="GHI50646.1"/>
    </source>
</evidence>
<evidence type="ECO:0000313" key="3">
    <source>
        <dbReference type="Proteomes" id="UP000646738"/>
    </source>
</evidence>
<gene>
    <name evidence="2" type="ORF">Srubr_04920</name>
</gene>
<evidence type="ECO:0000256" key="1">
    <source>
        <dbReference type="SAM" id="MobiDB-lite"/>
    </source>
</evidence>
<proteinExistence type="predicted"/>